<dbReference type="Pfam" id="PF15071">
    <property type="entry name" value="TMEM220"/>
    <property type="match status" value="1"/>
</dbReference>
<feature type="signal peptide" evidence="2">
    <location>
        <begin position="1"/>
        <end position="25"/>
    </location>
</feature>
<evidence type="ECO:0000313" key="4">
    <source>
        <dbReference type="Proteomes" id="UP000531938"/>
    </source>
</evidence>
<gene>
    <name evidence="3" type="primary">Tmem220</name>
    <name evidence="3" type="ORF">NOTORN_R11049</name>
</gene>
<keyword evidence="1" id="KW-0472">Membrane</keyword>
<protein>
    <submittedName>
        <fullName evidence="3">TM220 protein</fullName>
    </submittedName>
</protein>
<dbReference type="InterPro" id="IPR029377">
    <property type="entry name" value="TMEM220"/>
</dbReference>
<feature type="transmembrane region" description="Helical" evidence="1">
    <location>
        <begin position="127"/>
        <end position="148"/>
    </location>
</feature>
<keyword evidence="1" id="KW-0812">Transmembrane</keyword>
<keyword evidence="4" id="KW-1185">Reference proteome</keyword>
<evidence type="ECO:0000256" key="2">
    <source>
        <dbReference type="SAM" id="SignalP"/>
    </source>
</evidence>
<keyword evidence="1" id="KW-1133">Transmembrane helix</keyword>
<organism evidence="3 4">
    <name type="scientific">Nothoprocta ornata</name>
    <dbReference type="NCBI Taxonomy" id="83376"/>
    <lineage>
        <taxon>Eukaryota</taxon>
        <taxon>Metazoa</taxon>
        <taxon>Chordata</taxon>
        <taxon>Craniata</taxon>
        <taxon>Vertebrata</taxon>
        <taxon>Euteleostomi</taxon>
        <taxon>Archelosauria</taxon>
        <taxon>Archosauria</taxon>
        <taxon>Dinosauria</taxon>
        <taxon>Saurischia</taxon>
        <taxon>Theropoda</taxon>
        <taxon>Coelurosauria</taxon>
        <taxon>Aves</taxon>
        <taxon>Palaeognathae</taxon>
        <taxon>Tinamiformes</taxon>
        <taxon>Tinamidae</taxon>
        <taxon>Nothoprocta</taxon>
    </lineage>
</organism>
<feature type="transmembrane region" description="Helical" evidence="1">
    <location>
        <begin position="35"/>
        <end position="54"/>
    </location>
</feature>
<evidence type="ECO:0000256" key="1">
    <source>
        <dbReference type="SAM" id="Phobius"/>
    </source>
</evidence>
<reference evidence="3 4" key="1">
    <citation type="submission" date="2019-09" db="EMBL/GenBank/DDBJ databases">
        <title>Bird 10,000 Genomes (B10K) Project - Family phase.</title>
        <authorList>
            <person name="Zhang G."/>
        </authorList>
    </citation>
    <scope>NUCLEOTIDE SEQUENCE [LARGE SCALE GENOMIC DNA]</scope>
    <source>
        <strain evidence="3">B10K-MSB-03</strain>
    </source>
</reference>
<sequence length="164" mass="18155">MAGGRCAGRLWRLCSLLMAAFFGLAAVVQVNDPDAGLWIVVYLVPAALTLLVGLNPSVTDNLVWRTLCDLHSAGCIVGAILLAYSLFAYTRTNILHEEEGRELSGLLIITIWMSLCRSSAKNPLGGIRLIAAVLVCFFPFFMWLYIYMNKEMRASWPTHCKTVI</sequence>
<feature type="chain" id="PRO_5029887458" evidence="2">
    <location>
        <begin position="26"/>
        <end position="164"/>
    </location>
</feature>
<dbReference type="Proteomes" id="UP000531938">
    <property type="component" value="Unassembled WGS sequence"/>
</dbReference>
<comment type="caution">
    <text evidence="3">The sequence shown here is derived from an EMBL/GenBank/DDBJ whole genome shotgun (WGS) entry which is preliminary data.</text>
</comment>
<dbReference type="EMBL" id="VZSH01000138">
    <property type="protein sequence ID" value="NWY03145.1"/>
    <property type="molecule type" value="Genomic_DNA"/>
</dbReference>
<proteinExistence type="predicted"/>
<dbReference type="PANTHER" id="PTHR34262:SF1">
    <property type="entry name" value="TRANSMEMBRANE PROTEIN 220"/>
    <property type="match status" value="1"/>
</dbReference>
<feature type="non-terminal residue" evidence="3">
    <location>
        <position position="164"/>
    </location>
</feature>
<dbReference type="AlphaFoldDB" id="A0A7K7B4E8"/>
<evidence type="ECO:0000313" key="3">
    <source>
        <dbReference type="EMBL" id="NWY03145.1"/>
    </source>
</evidence>
<feature type="transmembrane region" description="Helical" evidence="1">
    <location>
        <begin position="66"/>
        <end position="87"/>
    </location>
</feature>
<name>A0A7K7B4E8_9AVES</name>
<keyword evidence="2" id="KW-0732">Signal</keyword>
<feature type="non-terminal residue" evidence="3">
    <location>
        <position position="1"/>
    </location>
</feature>
<dbReference type="PANTHER" id="PTHR34262">
    <property type="entry name" value="TRANSMEMBRANE PROTEIN 220"/>
    <property type="match status" value="1"/>
</dbReference>
<accession>A0A7K7B4E8</accession>